<evidence type="ECO:0000256" key="4">
    <source>
        <dbReference type="SAM" id="MobiDB-lite"/>
    </source>
</evidence>
<dbReference type="PROSITE" id="PS00061">
    <property type="entry name" value="ADH_SHORT"/>
    <property type="match status" value="1"/>
</dbReference>
<dbReference type="PANTHER" id="PTHR44196:SF1">
    <property type="entry name" value="DEHYDROGENASE_REDUCTASE SDR FAMILY MEMBER 7B"/>
    <property type="match status" value="1"/>
</dbReference>
<protein>
    <submittedName>
        <fullName evidence="6">SDR family NAD(P)-dependent oxidoreductase</fullName>
    </submittedName>
</protein>
<dbReference type="InterPro" id="IPR036291">
    <property type="entry name" value="NAD(P)-bd_dom_sf"/>
</dbReference>
<evidence type="ECO:0000313" key="7">
    <source>
        <dbReference type="Proteomes" id="UP000595197"/>
    </source>
</evidence>
<accession>A0ABX7B601</accession>
<evidence type="ECO:0000256" key="3">
    <source>
        <dbReference type="RuleBase" id="RU000363"/>
    </source>
</evidence>
<keyword evidence="5" id="KW-1133">Transmembrane helix</keyword>
<feature type="transmembrane region" description="Helical" evidence="5">
    <location>
        <begin position="309"/>
        <end position="331"/>
    </location>
</feature>
<dbReference type="SUPFAM" id="SSF51735">
    <property type="entry name" value="NAD(P)-binding Rossmann-fold domains"/>
    <property type="match status" value="1"/>
</dbReference>
<evidence type="ECO:0000313" key="6">
    <source>
        <dbReference type="EMBL" id="QQP89592.1"/>
    </source>
</evidence>
<evidence type="ECO:0000256" key="1">
    <source>
        <dbReference type="ARBA" id="ARBA00006484"/>
    </source>
</evidence>
<keyword evidence="5" id="KW-0812">Transmembrane</keyword>
<evidence type="ECO:0000256" key="2">
    <source>
        <dbReference type="ARBA" id="ARBA00023002"/>
    </source>
</evidence>
<dbReference type="PRINTS" id="PR00080">
    <property type="entry name" value="SDRFAMILY"/>
</dbReference>
<dbReference type="InterPro" id="IPR002347">
    <property type="entry name" value="SDR_fam"/>
</dbReference>
<proteinExistence type="inferred from homology"/>
<dbReference type="EMBL" id="CP067420">
    <property type="protein sequence ID" value="QQP89592.1"/>
    <property type="molecule type" value="Genomic_DNA"/>
</dbReference>
<keyword evidence="5" id="KW-0472">Membrane</keyword>
<sequence length="344" mass="36720">MRVRLKPVEDQVIVITGASSGIGLATARMAARRGARLVLAARDGNALREVETDIRRDGGQAIFAVADVADEDAMMGLAETALREFGGFDTWVNNAGTSIYGKVEDTPMEDQRRLFETNYWGTVIGSRIAATHLRRRGGALVNVGSVLSDRAVPLQATYCATKHAVKGFTNALRMELEADGAPVSVTLIKPAAVDTQLEEHARSLTGAEPLNPPPVYAPETVAEAILHAAEHTVRELTIGSAGKLISLSEALAPRLTDKVMEAVAPGWQRSGGPLRRRTDNLYGPAGHDGDERAGRHSLVRERSYYTTAVMHPVATAALVAGVAALGALMVGGGRQIRHRDMGYD</sequence>
<dbReference type="NCBIfam" id="NF005495">
    <property type="entry name" value="PRK07109.1"/>
    <property type="match status" value="1"/>
</dbReference>
<dbReference type="InterPro" id="IPR020904">
    <property type="entry name" value="Sc_DH/Rdtase_CS"/>
</dbReference>
<keyword evidence="7" id="KW-1185">Reference proteome</keyword>
<organism evidence="6 7">
    <name type="scientific">Skermanella cutis</name>
    <dbReference type="NCBI Taxonomy" id="2775420"/>
    <lineage>
        <taxon>Bacteria</taxon>
        <taxon>Pseudomonadati</taxon>
        <taxon>Pseudomonadota</taxon>
        <taxon>Alphaproteobacteria</taxon>
        <taxon>Rhodospirillales</taxon>
        <taxon>Azospirillaceae</taxon>
        <taxon>Skermanella</taxon>
    </lineage>
</organism>
<dbReference type="RefSeq" id="WP_201075986.1">
    <property type="nucleotide sequence ID" value="NZ_CP067420.1"/>
</dbReference>
<dbReference type="Proteomes" id="UP000595197">
    <property type="component" value="Chromosome"/>
</dbReference>
<keyword evidence="2" id="KW-0560">Oxidoreductase</keyword>
<name>A0ABX7B601_9PROT</name>
<gene>
    <name evidence="6" type="ORF">IGS68_27105</name>
</gene>
<dbReference type="Gene3D" id="3.40.50.720">
    <property type="entry name" value="NAD(P)-binding Rossmann-like Domain"/>
    <property type="match status" value="1"/>
</dbReference>
<comment type="similarity">
    <text evidence="1 3">Belongs to the short-chain dehydrogenases/reductases (SDR) family.</text>
</comment>
<reference evidence="6" key="1">
    <citation type="submission" date="2021-02" db="EMBL/GenBank/DDBJ databases">
        <title>Skermanella TT6 skin isolate.</title>
        <authorList>
            <person name="Lee K."/>
            <person name="Ganzorig M."/>
        </authorList>
    </citation>
    <scope>NUCLEOTIDE SEQUENCE</scope>
    <source>
        <strain evidence="6">TT6</strain>
    </source>
</reference>
<dbReference type="PANTHER" id="PTHR44196">
    <property type="entry name" value="DEHYDROGENASE/REDUCTASE SDR FAMILY MEMBER 7B"/>
    <property type="match status" value="1"/>
</dbReference>
<feature type="region of interest" description="Disordered" evidence="4">
    <location>
        <begin position="270"/>
        <end position="294"/>
    </location>
</feature>
<evidence type="ECO:0000256" key="5">
    <source>
        <dbReference type="SAM" id="Phobius"/>
    </source>
</evidence>
<dbReference type="PRINTS" id="PR00081">
    <property type="entry name" value="GDHRDH"/>
</dbReference>
<dbReference type="Pfam" id="PF00106">
    <property type="entry name" value="adh_short"/>
    <property type="match status" value="1"/>
</dbReference>